<dbReference type="Proteomes" id="UP001497382">
    <property type="component" value="Unassembled WGS sequence"/>
</dbReference>
<name>A0AAV2BI99_9ARAC</name>
<protein>
    <submittedName>
        <fullName evidence="2">Uncharacterized protein</fullName>
    </submittedName>
</protein>
<gene>
    <name evidence="2" type="ORF">LARSCL_LOCUS19553</name>
</gene>
<comment type="caution">
    <text evidence="2">The sequence shown here is derived from an EMBL/GenBank/DDBJ whole genome shotgun (WGS) entry which is preliminary data.</text>
</comment>
<reference evidence="2 3" key="1">
    <citation type="submission" date="2024-04" db="EMBL/GenBank/DDBJ databases">
        <authorList>
            <person name="Rising A."/>
            <person name="Reimegard J."/>
            <person name="Sonavane S."/>
            <person name="Akerstrom W."/>
            <person name="Nylinder S."/>
            <person name="Hedman E."/>
            <person name="Kallberg Y."/>
        </authorList>
    </citation>
    <scope>NUCLEOTIDE SEQUENCE [LARGE SCALE GENOMIC DNA]</scope>
</reference>
<proteinExistence type="predicted"/>
<dbReference type="EMBL" id="CAXIEN010000384">
    <property type="protein sequence ID" value="CAL1295942.1"/>
    <property type="molecule type" value="Genomic_DNA"/>
</dbReference>
<feature type="compositionally biased region" description="Polar residues" evidence="1">
    <location>
        <begin position="55"/>
        <end position="75"/>
    </location>
</feature>
<dbReference type="AlphaFoldDB" id="A0AAV2BI99"/>
<organism evidence="2 3">
    <name type="scientific">Larinioides sclopetarius</name>
    <dbReference type="NCBI Taxonomy" id="280406"/>
    <lineage>
        <taxon>Eukaryota</taxon>
        <taxon>Metazoa</taxon>
        <taxon>Ecdysozoa</taxon>
        <taxon>Arthropoda</taxon>
        <taxon>Chelicerata</taxon>
        <taxon>Arachnida</taxon>
        <taxon>Araneae</taxon>
        <taxon>Araneomorphae</taxon>
        <taxon>Entelegynae</taxon>
        <taxon>Araneoidea</taxon>
        <taxon>Araneidae</taxon>
        <taxon>Larinioides</taxon>
    </lineage>
</organism>
<feature type="region of interest" description="Disordered" evidence="1">
    <location>
        <begin position="33"/>
        <end position="75"/>
    </location>
</feature>
<keyword evidence="3" id="KW-1185">Reference proteome</keyword>
<evidence type="ECO:0000313" key="2">
    <source>
        <dbReference type="EMBL" id="CAL1295942.1"/>
    </source>
</evidence>
<accession>A0AAV2BI99</accession>
<sequence length="75" mass="8260">MGPSFELKLRAYPVCEGSRQGKRGHNAVFQGLSSVPAPEKFHAGENLPSEEDMSQTRFASDSGSFRQSSQQTEQK</sequence>
<evidence type="ECO:0000313" key="3">
    <source>
        <dbReference type="Proteomes" id="UP001497382"/>
    </source>
</evidence>
<evidence type="ECO:0000256" key="1">
    <source>
        <dbReference type="SAM" id="MobiDB-lite"/>
    </source>
</evidence>